<dbReference type="Proteomes" id="UP001063166">
    <property type="component" value="Unassembled WGS sequence"/>
</dbReference>
<keyword evidence="2" id="KW-1185">Reference proteome</keyword>
<comment type="caution">
    <text evidence="1">The sequence shown here is derived from an EMBL/GenBank/DDBJ whole genome shotgun (WGS) entry which is preliminary data.</text>
</comment>
<gene>
    <name evidence="1" type="ORF">LshimejAT787_1002310</name>
</gene>
<reference evidence="1" key="1">
    <citation type="submission" date="2022-07" db="EMBL/GenBank/DDBJ databases">
        <title>The genome of Lyophyllum shimeji provides insight into the initial evolution of ectomycorrhizal fungal genome.</title>
        <authorList>
            <person name="Kobayashi Y."/>
            <person name="Shibata T."/>
            <person name="Hirakawa H."/>
            <person name="Shigenobu S."/>
            <person name="Nishiyama T."/>
            <person name="Yamada A."/>
            <person name="Hasebe M."/>
            <person name="Kawaguchi M."/>
        </authorList>
    </citation>
    <scope>NUCLEOTIDE SEQUENCE</scope>
    <source>
        <strain evidence="1">AT787</strain>
    </source>
</reference>
<organism evidence="1 2">
    <name type="scientific">Lyophyllum shimeji</name>
    <name type="common">Hon-shimeji</name>
    <name type="synonym">Tricholoma shimeji</name>
    <dbReference type="NCBI Taxonomy" id="47721"/>
    <lineage>
        <taxon>Eukaryota</taxon>
        <taxon>Fungi</taxon>
        <taxon>Dikarya</taxon>
        <taxon>Basidiomycota</taxon>
        <taxon>Agaricomycotina</taxon>
        <taxon>Agaricomycetes</taxon>
        <taxon>Agaricomycetidae</taxon>
        <taxon>Agaricales</taxon>
        <taxon>Tricholomatineae</taxon>
        <taxon>Lyophyllaceae</taxon>
        <taxon>Lyophyllum</taxon>
    </lineage>
</organism>
<evidence type="ECO:0000313" key="2">
    <source>
        <dbReference type="Proteomes" id="UP001063166"/>
    </source>
</evidence>
<dbReference type="AlphaFoldDB" id="A0A9P3PTX8"/>
<name>A0A9P3PTX8_LYOSH</name>
<proteinExistence type="predicted"/>
<dbReference type="EMBL" id="BRPK01000010">
    <property type="protein sequence ID" value="GLB41631.1"/>
    <property type="molecule type" value="Genomic_DNA"/>
</dbReference>
<dbReference type="OrthoDB" id="3253976at2759"/>
<sequence length="290" mass="31620">MTRAQPPGHVAKSSSAWTDADLSLCNLKIVDTDVPTFFGIDRLPAPSISPAVLNMKATHSQQPMQTQIALTNEERLFFQHLQAASTPSPDQETAVRDFTAHLLHLLGYTEPKPSAQHSEQASDEPRVIKKDYDLPLFMCGRTVHALADVCLLVPDMEHHHSDTVLLIAKASRTGSSPTTDDTAAGVEARLIAQAIAAYQSQNRTRGRARLSPTEKHTVPGLIMAGTMPVLYKIEISGELAECVQTAQVPTTTTKVQRLIMPGEGPAREGMIRLENRKVMLGCLEAFKALI</sequence>
<accession>A0A9P3PTX8</accession>
<protein>
    <submittedName>
        <fullName evidence="1">Uncharacterized protein</fullName>
    </submittedName>
</protein>
<evidence type="ECO:0000313" key="1">
    <source>
        <dbReference type="EMBL" id="GLB41631.1"/>
    </source>
</evidence>